<protein>
    <submittedName>
        <fullName evidence="2">Restriction system protein</fullName>
    </submittedName>
</protein>
<dbReference type="AlphaFoldDB" id="A0A840L2K0"/>
<reference evidence="2 3" key="1">
    <citation type="submission" date="2020-08" db="EMBL/GenBank/DDBJ databases">
        <title>Functional genomics of gut bacteria from endangered species of beetles.</title>
        <authorList>
            <person name="Carlos-Shanley C."/>
        </authorList>
    </citation>
    <scope>NUCLEOTIDE SEQUENCE [LARGE SCALE GENOMIC DNA]</scope>
    <source>
        <strain evidence="2 3">S00239</strain>
    </source>
</reference>
<dbReference type="PANTHER" id="PTHR30015:SF7">
    <property type="entry name" value="TYPE IV METHYL-DIRECTED RESTRICTION ENZYME ECOKMRR"/>
    <property type="match status" value="1"/>
</dbReference>
<dbReference type="GO" id="GO:0009307">
    <property type="term" value="P:DNA restriction-modification system"/>
    <property type="evidence" value="ECO:0007669"/>
    <property type="project" value="InterPro"/>
</dbReference>
<proteinExistence type="predicted"/>
<name>A0A840L2K0_9BURK</name>
<dbReference type="InterPro" id="IPR011335">
    <property type="entry name" value="Restrct_endonuc-II-like"/>
</dbReference>
<dbReference type="PANTHER" id="PTHR30015">
    <property type="entry name" value="MRR RESTRICTION SYSTEM PROTEIN"/>
    <property type="match status" value="1"/>
</dbReference>
<dbReference type="InterPro" id="IPR007560">
    <property type="entry name" value="Restrct_endonuc_IV_Mrr"/>
</dbReference>
<dbReference type="InterPro" id="IPR016984">
    <property type="entry name" value="UCP031853"/>
</dbReference>
<dbReference type="GO" id="GO:0043590">
    <property type="term" value="C:bacterial nucleoid"/>
    <property type="evidence" value="ECO:0007669"/>
    <property type="project" value="TreeGrafter"/>
</dbReference>
<keyword evidence="3" id="KW-1185">Reference proteome</keyword>
<dbReference type="Pfam" id="PF04471">
    <property type="entry name" value="Mrr_cat"/>
    <property type="match status" value="1"/>
</dbReference>
<dbReference type="Gene3D" id="3.40.1350.10">
    <property type="match status" value="1"/>
</dbReference>
<sequence length="336" mass="37624">MTSNNKTMWMVRAGEAGWRFDEFERESIVSIGWDEMGDLTALQGRDAFMRQVEISYPKAKPSTYPSSAGQVFRFVREIKVGDSVLTYSPPQRSYLVGVVEGAYEYAPTASAEQPNQRKVRWIGRVMRDNLSVATRNSLGAISTLFMVPVEAAAEIERLLSGAAQAVVSTPAAPDAEDQVDDLYKDIQGKAFEFIKDKVSQLDWEDMQELVAGLLRAMGYKTRISPSGSDRGKDIVASPDGLGFEDPRIVVEVKHRTAAMGSQEIRSFLGGRHDNDKGLYVSTGGFTKDARYEAERARIPVTLMDLDDLVKALLEQYERMDIDMQRLIPMRKLYWPA</sequence>
<feature type="domain" description="Restriction endonuclease type IV Mrr" evidence="1">
    <location>
        <begin position="199"/>
        <end position="311"/>
    </location>
</feature>
<dbReference type="GO" id="GO:0003677">
    <property type="term" value="F:DNA binding"/>
    <property type="evidence" value="ECO:0007669"/>
    <property type="project" value="InterPro"/>
</dbReference>
<evidence type="ECO:0000259" key="1">
    <source>
        <dbReference type="Pfam" id="PF04471"/>
    </source>
</evidence>
<comment type="caution">
    <text evidence="2">The sequence shown here is derived from an EMBL/GenBank/DDBJ whole genome shotgun (WGS) entry which is preliminary data.</text>
</comment>
<dbReference type="Proteomes" id="UP000562027">
    <property type="component" value="Unassembled WGS sequence"/>
</dbReference>
<dbReference type="SUPFAM" id="SSF52980">
    <property type="entry name" value="Restriction endonuclease-like"/>
    <property type="match status" value="1"/>
</dbReference>
<accession>A0A840L2K0</accession>
<evidence type="ECO:0000313" key="2">
    <source>
        <dbReference type="EMBL" id="MBB4842470.1"/>
    </source>
</evidence>
<dbReference type="InterPro" id="IPR052906">
    <property type="entry name" value="Type_IV_Methyl-Rstrct_Enzyme"/>
</dbReference>
<dbReference type="InterPro" id="IPR011856">
    <property type="entry name" value="tRNA_endonuc-like_dom_sf"/>
</dbReference>
<dbReference type="GO" id="GO:0015666">
    <property type="term" value="F:restriction endodeoxyribonuclease activity"/>
    <property type="evidence" value="ECO:0007669"/>
    <property type="project" value="TreeGrafter"/>
</dbReference>
<gene>
    <name evidence="2" type="ORF">HNP55_000985</name>
</gene>
<dbReference type="PIRSF" id="PIRSF031853">
    <property type="entry name" value="UPC031853"/>
    <property type="match status" value="1"/>
</dbReference>
<evidence type="ECO:0000313" key="3">
    <source>
        <dbReference type="Proteomes" id="UP000562027"/>
    </source>
</evidence>
<dbReference type="EMBL" id="JACHLP010000002">
    <property type="protein sequence ID" value="MBB4842470.1"/>
    <property type="molecule type" value="Genomic_DNA"/>
</dbReference>
<dbReference type="RefSeq" id="WP_246448203.1">
    <property type="nucleotide sequence ID" value="NZ_JACHLP010000002.1"/>
</dbReference>
<organism evidence="2 3">
    <name type="scientific">Roseateles oligotrophus</name>
    <dbReference type="NCBI Taxonomy" id="1769250"/>
    <lineage>
        <taxon>Bacteria</taxon>
        <taxon>Pseudomonadati</taxon>
        <taxon>Pseudomonadota</taxon>
        <taxon>Betaproteobacteria</taxon>
        <taxon>Burkholderiales</taxon>
        <taxon>Sphaerotilaceae</taxon>
        <taxon>Roseateles</taxon>
    </lineage>
</organism>